<evidence type="ECO:0000256" key="5">
    <source>
        <dbReference type="ARBA" id="ARBA00022737"/>
    </source>
</evidence>
<protein>
    <submittedName>
        <fullName evidence="11">Uncharacterized protein</fullName>
    </submittedName>
</protein>
<keyword evidence="7" id="KW-0931">ER-Golgi transport</keyword>
<comment type="similarity">
    <text evidence="2">Belongs to the WD repeat SEC31 family.</text>
</comment>
<keyword evidence="3" id="KW-0813">Transport</keyword>
<dbReference type="InterPro" id="IPR036322">
    <property type="entry name" value="WD40_repeat_dom_sf"/>
</dbReference>
<keyword evidence="6" id="KW-0256">Endoplasmic reticulum</keyword>
<organism evidence="11 12">
    <name type="scientific">Cafeteria roenbergensis</name>
    <name type="common">Marine flagellate</name>
    <dbReference type="NCBI Taxonomy" id="33653"/>
    <lineage>
        <taxon>Eukaryota</taxon>
        <taxon>Sar</taxon>
        <taxon>Stramenopiles</taxon>
        <taxon>Bigyra</taxon>
        <taxon>Opalozoa</taxon>
        <taxon>Bicosoecida</taxon>
        <taxon>Cafeteriaceae</taxon>
        <taxon>Cafeteria</taxon>
    </lineage>
</organism>
<dbReference type="Gene3D" id="1.25.40.1030">
    <property type="match status" value="1"/>
</dbReference>
<comment type="subcellular location">
    <subcellularLocation>
        <location evidence="1">Endoplasmic reticulum</location>
    </subcellularLocation>
</comment>
<dbReference type="PROSITE" id="PS50294">
    <property type="entry name" value="WD_REPEATS_REGION"/>
    <property type="match status" value="1"/>
</dbReference>
<comment type="caution">
    <text evidence="11">The sequence shown here is derived from an EMBL/GenBank/DDBJ whole genome shotgun (WGS) entry which is preliminary data.</text>
</comment>
<dbReference type="Proteomes" id="UP000324907">
    <property type="component" value="Unassembled WGS sequence"/>
</dbReference>
<dbReference type="InterPro" id="IPR019775">
    <property type="entry name" value="WD40_repeat_CS"/>
</dbReference>
<feature type="region of interest" description="Disordered" evidence="10">
    <location>
        <begin position="639"/>
        <end position="708"/>
    </location>
</feature>
<feature type="region of interest" description="Disordered" evidence="10">
    <location>
        <begin position="561"/>
        <end position="612"/>
    </location>
</feature>
<evidence type="ECO:0000313" key="12">
    <source>
        <dbReference type="Proteomes" id="UP000324907"/>
    </source>
</evidence>
<feature type="compositionally biased region" description="Low complexity" evidence="10">
    <location>
        <begin position="506"/>
        <end position="518"/>
    </location>
</feature>
<evidence type="ECO:0000256" key="9">
    <source>
        <dbReference type="PROSITE-ProRule" id="PRU00221"/>
    </source>
</evidence>
<feature type="compositionally biased region" description="Low complexity" evidence="10">
    <location>
        <begin position="655"/>
        <end position="684"/>
    </location>
</feature>
<dbReference type="PANTHER" id="PTHR13923">
    <property type="entry name" value="SEC31-RELATED PROTEIN"/>
    <property type="match status" value="1"/>
</dbReference>
<dbReference type="SUPFAM" id="SSF50978">
    <property type="entry name" value="WD40 repeat-like"/>
    <property type="match status" value="1"/>
</dbReference>
<dbReference type="SMART" id="SM00320">
    <property type="entry name" value="WD40"/>
    <property type="match status" value="5"/>
</dbReference>
<dbReference type="GO" id="GO:0030127">
    <property type="term" value="C:COPII vesicle coat"/>
    <property type="evidence" value="ECO:0007669"/>
    <property type="project" value="TreeGrafter"/>
</dbReference>
<feature type="compositionally biased region" description="Low complexity" evidence="10">
    <location>
        <begin position="692"/>
        <end position="703"/>
    </location>
</feature>
<dbReference type="AlphaFoldDB" id="A0A5A8DR71"/>
<name>A0A5A8DR71_CAFRO</name>
<feature type="compositionally biased region" description="Basic and acidic residues" evidence="10">
    <location>
        <begin position="575"/>
        <end position="590"/>
    </location>
</feature>
<evidence type="ECO:0000256" key="4">
    <source>
        <dbReference type="ARBA" id="ARBA00022574"/>
    </source>
</evidence>
<reference evidence="11 12" key="1">
    <citation type="submission" date="2019-07" db="EMBL/GenBank/DDBJ databases">
        <title>Genomes of Cafeteria roenbergensis.</title>
        <authorList>
            <person name="Fischer M.G."/>
            <person name="Hackl T."/>
            <person name="Roman M."/>
        </authorList>
    </citation>
    <scope>NUCLEOTIDE SEQUENCE [LARGE SCALE GENOMIC DNA]</scope>
    <source>
        <strain evidence="11 12">RCC970-E3</strain>
    </source>
</reference>
<evidence type="ECO:0000256" key="6">
    <source>
        <dbReference type="ARBA" id="ARBA00022824"/>
    </source>
</evidence>
<dbReference type="EMBL" id="VLTL01000032">
    <property type="protein sequence ID" value="KAA0167649.1"/>
    <property type="molecule type" value="Genomic_DNA"/>
</dbReference>
<evidence type="ECO:0000313" key="11">
    <source>
        <dbReference type="EMBL" id="KAA0167649.1"/>
    </source>
</evidence>
<dbReference type="InterPro" id="IPR015943">
    <property type="entry name" value="WD40/YVTN_repeat-like_dom_sf"/>
</dbReference>
<evidence type="ECO:0000256" key="8">
    <source>
        <dbReference type="ARBA" id="ARBA00022927"/>
    </source>
</evidence>
<evidence type="ECO:0000256" key="1">
    <source>
        <dbReference type="ARBA" id="ARBA00004240"/>
    </source>
</evidence>
<feature type="region of interest" description="Disordered" evidence="10">
    <location>
        <begin position="501"/>
        <end position="520"/>
    </location>
</feature>
<dbReference type="GO" id="GO:0015031">
    <property type="term" value="P:protein transport"/>
    <property type="evidence" value="ECO:0007669"/>
    <property type="project" value="UniProtKB-KW"/>
</dbReference>
<dbReference type="GO" id="GO:0007029">
    <property type="term" value="P:endoplasmic reticulum organization"/>
    <property type="evidence" value="ECO:0007669"/>
    <property type="project" value="TreeGrafter"/>
</dbReference>
<dbReference type="GO" id="GO:0070971">
    <property type="term" value="C:endoplasmic reticulum exit site"/>
    <property type="evidence" value="ECO:0007669"/>
    <property type="project" value="TreeGrafter"/>
</dbReference>
<dbReference type="InterPro" id="IPR001680">
    <property type="entry name" value="WD40_rpt"/>
</dbReference>
<gene>
    <name evidence="11" type="ORF">FNF28_02717</name>
</gene>
<dbReference type="InterPro" id="IPR040251">
    <property type="entry name" value="SEC31-like"/>
</dbReference>
<dbReference type="GO" id="GO:0005198">
    <property type="term" value="F:structural molecule activity"/>
    <property type="evidence" value="ECO:0007669"/>
    <property type="project" value="TreeGrafter"/>
</dbReference>
<dbReference type="PROSITE" id="PS00678">
    <property type="entry name" value="WD_REPEATS_1"/>
    <property type="match status" value="2"/>
</dbReference>
<keyword evidence="4 9" id="KW-0853">WD repeat</keyword>
<dbReference type="Gene3D" id="1.20.940.10">
    <property type="entry name" value="Functional domain of the splicing factor Prp18"/>
    <property type="match status" value="1"/>
</dbReference>
<dbReference type="Pfam" id="PF00400">
    <property type="entry name" value="WD40"/>
    <property type="match status" value="2"/>
</dbReference>
<sequence length="1271" mass="127586">MARLLKEIRDTGATVAWSPCEHLSRVVAGGTKEGGGGGFEDYGGELTIYRFDTGDQSHAAQVLGRVKTTSRFTALAWGQATAACPDGLVAGGMADGSVLVWNARALMKGAGDKAVLARIKRHQGAVRAVQFNPHGASKHLLATAGADGQVCIVNLANTATPSVAVLSAAGKGGAELTSLAWNTAVVHILATSAADGVVTVWDLKQNKPWTQLRDPVRNPVSAIAWKPDDGLVLVTATDDDARPVVRVWNLRSSTTTPIAELSGHTRGVLDLSWCPTDPTLLLSCGKDNRTLLWDLMRFVPCAEIAPAPADPSAMGGMGLEASQAPASATTLAAKHASAAESLFGPSSGAGGMSGGMGSMGGMGGMGSMGHGQHGRHGGMGAAAAGGMGAVGSGRRYQVSWAPTKGATGLVLACSLDRRIHLYSVVAAPEGRAPAWLARPASAKWGFGGRLARVGGAGSRAATIESAPAGAEARALVSAAAELEAALALDDEGLRQWCEDRADEAEAASPSGEEAAAAKADAEQWRMLAAQFSEDPRSTTLRRLGHDASSVTSFAATLTGKGTTGRAAVSLPGDGPDDHEAGGAEQAKEEPGSAAAAEGAGSAADHFASSSPTALPTVTDAAATAAALFGGPAGGGSASDLFGSLSGPPAAPNGRAASAPSPSKAAPAASSSATKAGGQSPTAGSAGPGGAAPGSRAAGDAPAPRLSPSDIRDIVSSAAGARLGQAPSEPPAPCHAATAREREAARALLHQAILSGAFESAVRLLLWLGRPADALLLSTCGGGAEDGEGSLWDRTVEWYLRWRSQGASGKAPGAPGTKDDFFAATSAIIAVDLPRLVRETPLEDWRDALALACTYAQPHEMGDLCEGLGDRLFNEGGEELQPAATLCYVCALRAQKAVAAWAQAAAAVAERQGRAAALRGVVAKACVLRRAVQRSDGASEEDARAVAAAAAGQGSLGPLGPGAPPSVAAGMGSQPEAALLATYAESLAQAGELEAASRFADRILSPTPGLSGAQDVGALLRSRIATAMDVSAPASASQFGEASGASGAAGAYAADPPTHAHIISSDGFKTSVGDASLSSQFGNTTSSSHMGGMSAPYAPAPAPAPMPVAGMPGSGFAAPAAPHGQPASSLFNPAAVSASPHYPTEAAAAAPAPPAAVIEPTAEQQGYMDSLRNVASMLEQAASGEVQKKQAREGARAADLLDEAIRGGKVSDSADRQIGELAAAVGKYDFGGALQAQAALVATDWSSLRDFLKTTKHFLTAAKRKMEDASRG</sequence>
<evidence type="ECO:0000256" key="3">
    <source>
        <dbReference type="ARBA" id="ARBA00022448"/>
    </source>
</evidence>
<evidence type="ECO:0000256" key="2">
    <source>
        <dbReference type="ARBA" id="ARBA00009358"/>
    </source>
</evidence>
<accession>A0A5A8DR71</accession>
<feature type="repeat" description="WD" evidence="9">
    <location>
        <begin position="261"/>
        <end position="295"/>
    </location>
</feature>
<keyword evidence="5" id="KW-0677">Repeat</keyword>
<dbReference type="PROSITE" id="PS50082">
    <property type="entry name" value="WD_REPEATS_2"/>
    <property type="match status" value="1"/>
</dbReference>
<dbReference type="Gene3D" id="2.130.10.10">
    <property type="entry name" value="YVTN repeat-like/Quinoprotein amine dehydrogenase"/>
    <property type="match status" value="1"/>
</dbReference>
<evidence type="ECO:0000256" key="7">
    <source>
        <dbReference type="ARBA" id="ARBA00022892"/>
    </source>
</evidence>
<proteinExistence type="inferred from homology"/>
<keyword evidence="8" id="KW-0653">Protein transport</keyword>
<dbReference type="PANTHER" id="PTHR13923:SF11">
    <property type="entry name" value="SECRETORY 31, ISOFORM D"/>
    <property type="match status" value="1"/>
</dbReference>
<dbReference type="GO" id="GO:0090110">
    <property type="term" value="P:COPII-coated vesicle cargo loading"/>
    <property type="evidence" value="ECO:0007669"/>
    <property type="project" value="TreeGrafter"/>
</dbReference>
<feature type="compositionally biased region" description="Low complexity" evidence="10">
    <location>
        <begin position="591"/>
        <end position="603"/>
    </location>
</feature>
<evidence type="ECO:0000256" key="10">
    <source>
        <dbReference type="SAM" id="MobiDB-lite"/>
    </source>
</evidence>